<reference evidence="2 3" key="1">
    <citation type="submission" date="2023-01" db="EMBL/GenBank/DDBJ databases">
        <title>Analysis of 21 Apiospora genomes using comparative genomics revels a genus with tremendous synthesis potential of carbohydrate active enzymes and secondary metabolites.</title>
        <authorList>
            <person name="Sorensen T."/>
        </authorList>
    </citation>
    <scope>NUCLEOTIDE SEQUENCE [LARGE SCALE GENOMIC DNA]</scope>
    <source>
        <strain evidence="2 3">CBS 83171</strain>
    </source>
</reference>
<protein>
    <submittedName>
        <fullName evidence="2">Uncharacterized protein</fullName>
    </submittedName>
</protein>
<evidence type="ECO:0000313" key="3">
    <source>
        <dbReference type="Proteomes" id="UP001446871"/>
    </source>
</evidence>
<feature type="compositionally biased region" description="Basic and acidic residues" evidence="1">
    <location>
        <begin position="152"/>
        <end position="168"/>
    </location>
</feature>
<keyword evidence="3" id="KW-1185">Reference proteome</keyword>
<dbReference type="Proteomes" id="UP001446871">
    <property type="component" value="Unassembled WGS sequence"/>
</dbReference>
<name>A0ABR1VPF7_9PEZI</name>
<dbReference type="EMBL" id="JAQQWM010000003">
    <property type="protein sequence ID" value="KAK8072757.1"/>
    <property type="molecule type" value="Genomic_DNA"/>
</dbReference>
<sequence>MYPLKRNDASGQQARRNPIPKLQFQVPASRRGTPAPNIRVKFKNWTNAAKARVATNTPGEASDVSDEDEGTAHAETGGGAKMVERNKGKTQSRKRKHPGHEFIDDIAVVADPSDSEVQSEGLGESIGDDDSEDGREADAEGPGEYTDDDMGDREADAEGRDGVIDNHEDKDRKVRRGISLTDAELDVKLTQSRVRNVINLRHSLNRQMREADSDLRDLMMKLQQQQIVLQKAQYDHDNARYNYDARFAM</sequence>
<comment type="caution">
    <text evidence="2">The sequence shown here is derived from an EMBL/GenBank/DDBJ whole genome shotgun (WGS) entry which is preliminary data.</text>
</comment>
<feature type="region of interest" description="Disordered" evidence="1">
    <location>
        <begin position="1"/>
        <end position="168"/>
    </location>
</feature>
<accession>A0ABR1VPF7</accession>
<feature type="compositionally biased region" description="Acidic residues" evidence="1">
    <location>
        <begin position="126"/>
        <end position="151"/>
    </location>
</feature>
<evidence type="ECO:0000313" key="2">
    <source>
        <dbReference type="EMBL" id="KAK8072757.1"/>
    </source>
</evidence>
<organism evidence="2 3">
    <name type="scientific">Apiospora saccharicola</name>
    <dbReference type="NCBI Taxonomy" id="335842"/>
    <lineage>
        <taxon>Eukaryota</taxon>
        <taxon>Fungi</taxon>
        <taxon>Dikarya</taxon>
        <taxon>Ascomycota</taxon>
        <taxon>Pezizomycotina</taxon>
        <taxon>Sordariomycetes</taxon>
        <taxon>Xylariomycetidae</taxon>
        <taxon>Amphisphaeriales</taxon>
        <taxon>Apiosporaceae</taxon>
        <taxon>Apiospora</taxon>
    </lineage>
</organism>
<feature type="compositionally biased region" description="Basic residues" evidence="1">
    <location>
        <begin position="88"/>
        <end position="98"/>
    </location>
</feature>
<proteinExistence type="predicted"/>
<evidence type="ECO:0000256" key="1">
    <source>
        <dbReference type="SAM" id="MobiDB-lite"/>
    </source>
</evidence>
<gene>
    <name evidence="2" type="ORF">PG996_006105</name>
</gene>